<accession>A0A1I5Y5M3</accession>
<gene>
    <name evidence="1" type="ORF">SAMN05421670_1922</name>
</gene>
<protein>
    <submittedName>
        <fullName evidence="1">YhfH-like protein</fullName>
    </submittedName>
</protein>
<sequence length="40" mass="4638">MKLTTQEVNTKHCRECGCVINEQVESSLYECERCIGMNEE</sequence>
<name>A0A1I5Y5M3_9BACI</name>
<evidence type="ECO:0000313" key="1">
    <source>
        <dbReference type="EMBL" id="SFQ39479.1"/>
    </source>
</evidence>
<reference evidence="2" key="1">
    <citation type="submission" date="2016-10" db="EMBL/GenBank/DDBJ databases">
        <authorList>
            <person name="Varghese N."/>
            <person name="Submissions S."/>
        </authorList>
    </citation>
    <scope>NUCLEOTIDE SEQUENCE [LARGE SCALE GENOMIC DNA]</scope>
    <source>
        <strain evidence="2">DSM 11706</strain>
    </source>
</reference>
<proteinExistence type="predicted"/>
<dbReference type="Proteomes" id="UP000198734">
    <property type="component" value="Unassembled WGS sequence"/>
</dbReference>
<evidence type="ECO:0000313" key="2">
    <source>
        <dbReference type="Proteomes" id="UP000198734"/>
    </source>
</evidence>
<dbReference type="Pfam" id="PF14149">
    <property type="entry name" value="YhfH"/>
    <property type="match status" value="1"/>
</dbReference>
<dbReference type="AlphaFoldDB" id="A0A1I5Y5M3"/>
<organism evidence="1 2">
    <name type="scientific">Psychrobacillus psychrotolerans</name>
    <dbReference type="NCBI Taxonomy" id="126156"/>
    <lineage>
        <taxon>Bacteria</taxon>
        <taxon>Bacillati</taxon>
        <taxon>Bacillota</taxon>
        <taxon>Bacilli</taxon>
        <taxon>Bacillales</taxon>
        <taxon>Bacillaceae</taxon>
        <taxon>Psychrobacillus</taxon>
    </lineage>
</organism>
<dbReference type="RefSeq" id="WP_139219905.1">
    <property type="nucleotide sequence ID" value="NZ_CP183885.1"/>
</dbReference>
<keyword evidence="2" id="KW-1185">Reference proteome</keyword>
<dbReference type="STRING" id="126156.SAMN05421670_1922"/>
<dbReference type="InterPro" id="IPR025432">
    <property type="entry name" value="YhfH-like"/>
</dbReference>
<dbReference type="OrthoDB" id="1122256at2"/>
<dbReference type="EMBL" id="FOXU01000002">
    <property type="protein sequence ID" value="SFQ39479.1"/>
    <property type="molecule type" value="Genomic_DNA"/>
</dbReference>